<keyword evidence="2 5" id="KW-0812">Transmembrane</keyword>
<protein>
    <recommendedName>
        <fullName evidence="6">Integral membrane bound transporter domain-containing protein</fullName>
    </recommendedName>
</protein>
<keyword evidence="3 5" id="KW-1133">Transmembrane helix</keyword>
<dbReference type="AlphaFoldDB" id="T0AUV3"/>
<comment type="subcellular location">
    <subcellularLocation>
        <location evidence="1">Membrane</location>
        <topology evidence="1">Multi-pass membrane protein</topology>
    </subcellularLocation>
</comment>
<dbReference type="eggNOG" id="COG4129">
    <property type="taxonomic scope" value="Bacteria"/>
</dbReference>
<gene>
    <name evidence="7" type="ORF">M622_05410</name>
</gene>
<dbReference type="EMBL" id="ATJV01000081">
    <property type="protein sequence ID" value="EPZ14418.1"/>
    <property type="molecule type" value="Genomic_DNA"/>
</dbReference>
<evidence type="ECO:0000313" key="7">
    <source>
        <dbReference type="EMBL" id="EPZ14418.1"/>
    </source>
</evidence>
<organism evidence="7 8">
    <name type="scientific">Thauera terpenica 58Eu</name>
    <dbReference type="NCBI Taxonomy" id="1348657"/>
    <lineage>
        <taxon>Bacteria</taxon>
        <taxon>Pseudomonadati</taxon>
        <taxon>Pseudomonadota</taxon>
        <taxon>Betaproteobacteria</taxon>
        <taxon>Rhodocyclales</taxon>
        <taxon>Zoogloeaceae</taxon>
        <taxon>Thauera</taxon>
    </lineage>
</organism>
<evidence type="ECO:0000256" key="4">
    <source>
        <dbReference type="ARBA" id="ARBA00023136"/>
    </source>
</evidence>
<feature type="transmembrane region" description="Helical" evidence="5">
    <location>
        <begin position="44"/>
        <end position="63"/>
    </location>
</feature>
<feature type="transmembrane region" description="Helical" evidence="5">
    <location>
        <begin position="109"/>
        <end position="127"/>
    </location>
</feature>
<evidence type="ECO:0000256" key="3">
    <source>
        <dbReference type="ARBA" id="ARBA00022989"/>
    </source>
</evidence>
<accession>T0AUV3</accession>
<evidence type="ECO:0000256" key="1">
    <source>
        <dbReference type="ARBA" id="ARBA00004141"/>
    </source>
</evidence>
<keyword evidence="8" id="KW-1185">Reference proteome</keyword>
<comment type="caution">
    <text evidence="7">The sequence shown here is derived from an EMBL/GenBank/DDBJ whole genome shotgun (WGS) entry which is preliminary data.</text>
</comment>
<evidence type="ECO:0000256" key="5">
    <source>
        <dbReference type="SAM" id="Phobius"/>
    </source>
</evidence>
<evidence type="ECO:0000259" key="6">
    <source>
        <dbReference type="Pfam" id="PF13515"/>
    </source>
</evidence>
<reference evidence="7 8" key="1">
    <citation type="submission" date="2013-06" db="EMBL/GenBank/DDBJ databases">
        <title>Draft genome sequence of Thauera terpenica.</title>
        <authorList>
            <person name="Liu B."/>
            <person name="Frostegard A.H."/>
            <person name="Shapleigh J.P."/>
        </authorList>
    </citation>
    <scope>NUCLEOTIDE SEQUENCE [LARGE SCALE GENOMIC DNA]</scope>
    <source>
        <strain evidence="7 8">58Eu</strain>
    </source>
</reference>
<feature type="transmembrane region" description="Helical" evidence="5">
    <location>
        <begin position="12"/>
        <end position="38"/>
    </location>
</feature>
<dbReference type="STRING" id="1348657.M622_05410"/>
<proteinExistence type="predicted"/>
<evidence type="ECO:0000313" key="8">
    <source>
        <dbReference type="Proteomes" id="UP000015455"/>
    </source>
</evidence>
<evidence type="ECO:0000256" key="2">
    <source>
        <dbReference type="ARBA" id="ARBA00022692"/>
    </source>
</evidence>
<name>T0AUV3_9RHOO</name>
<sequence length="189" mass="20529">MAPEATPTLQPATFDFVVFDSVMIGAFVALSLVLAQALQLDRPYWVPISCLAVIQGASLRAVWNRQLQRVLGTAAGMVLAWGMLSLSLSPWSIALLVFVLVFIIESTVVRHYGFAVIFITPLTILLAEAAMLDQLPAAAELIQSRFNDTVLGCLVGLVGGICLHSRHFRALLGPLLRRLLPSRPAQHDT</sequence>
<dbReference type="GO" id="GO:0016020">
    <property type="term" value="C:membrane"/>
    <property type="evidence" value="ECO:0007669"/>
    <property type="project" value="UniProtKB-SubCell"/>
</dbReference>
<feature type="domain" description="Integral membrane bound transporter" evidence="6">
    <location>
        <begin position="31"/>
        <end position="158"/>
    </location>
</feature>
<dbReference type="Pfam" id="PF13515">
    <property type="entry name" value="FUSC_2"/>
    <property type="match status" value="1"/>
</dbReference>
<dbReference type="InterPro" id="IPR049453">
    <property type="entry name" value="Memb_transporter_dom"/>
</dbReference>
<feature type="transmembrane region" description="Helical" evidence="5">
    <location>
        <begin position="75"/>
        <end position="103"/>
    </location>
</feature>
<keyword evidence="4 5" id="KW-0472">Membrane</keyword>
<dbReference type="PATRIC" id="fig|1348657.5.peg.2973"/>
<dbReference type="Proteomes" id="UP000015455">
    <property type="component" value="Unassembled WGS sequence"/>
</dbReference>